<evidence type="ECO:0000313" key="2">
    <source>
        <dbReference type="EMBL" id="QJH97875.1"/>
    </source>
</evidence>
<dbReference type="EMBL" id="MT144705">
    <property type="protein sequence ID" value="QJH97875.1"/>
    <property type="molecule type" value="Genomic_DNA"/>
</dbReference>
<sequence length="84" mass="10218">MRIKEIFCRHEWISESCYMPSWNAYEFRSKCLKCGKVTIDKDNKKEWTTKQDKHYIGKQYIWINGEKKDLYEYENFNPNNPGGI</sequence>
<accession>A0A6H1ZD95</accession>
<dbReference type="AlphaFoldDB" id="A0A6H1ZD95"/>
<protein>
    <submittedName>
        <fullName evidence="1">Uncharacterized protein</fullName>
    </submittedName>
</protein>
<evidence type="ECO:0000313" key="1">
    <source>
        <dbReference type="EMBL" id="QJA45429.1"/>
    </source>
</evidence>
<organism evidence="1">
    <name type="scientific">viral metagenome</name>
    <dbReference type="NCBI Taxonomy" id="1070528"/>
    <lineage>
        <taxon>unclassified sequences</taxon>
        <taxon>metagenomes</taxon>
        <taxon>organismal metagenomes</taxon>
    </lineage>
</organism>
<dbReference type="EMBL" id="MT143990">
    <property type="protein sequence ID" value="QJA45429.1"/>
    <property type="molecule type" value="Genomic_DNA"/>
</dbReference>
<proteinExistence type="predicted"/>
<reference evidence="1" key="1">
    <citation type="submission" date="2020-03" db="EMBL/GenBank/DDBJ databases">
        <title>The deep terrestrial virosphere.</title>
        <authorList>
            <person name="Holmfeldt K."/>
            <person name="Nilsson E."/>
            <person name="Simone D."/>
            <person name="Lopez-Fernandez M."/>
            <person name="Wu X."/>
            <person name="de Brujin I."/>
            <person name="Lundin D."/>
            <person name="Andersson A."/>
            <person name="Bertilsson S."/>
            <person name="Dopson M."/>
        </authorList>
    </citation>
    <scope>NUCLEOTIDE SEQUENCE</scope>
    <source>
        <strain evidence="1">TM448A00237</strain>
        <strain evidence="2">TM448B01100</strain>
    </source>
</reference>
<name>A0A6H1ZD95_9ZZZZ</name>
<gene>
    <name evidence="1" type="ORF">TM448A00237_0035</name>
    <name evidence="2" type="ORF">TM448B01100_0021</name>
</gene>